<reference evidence="2" key="1">
    <citation type="journal article" date="2019" name="Environ. Microbiol.">
        <title>Fungal ecological strategies reflected in gene transcription - a case study of two litter decomposers.</title>
        <authorList>
            <person name="Barbi F."/>
            <person name="Kohler A."/>
            <person name="Barry K."/>
            <person name="Baskaran P."/>
            <person name="Daum C."/>
            <person name="Fauchery L."/>
            <person name="Ihrmark K."/>
            <person name="Kuo A."/>
            <person name="LaButti K."/>
            <person name="Lipzen A."/>
            <person name="Morin E."/>
            <person name="Grigoriev I.V."/>
            <person name="Henrissat B."/>
            <person name="Lindahl B."/>
            <person name="Martin F."/>
        </authorList>
    </citation>
    <scope>NUCLEOTIDE SEQUENCE</scope>
    <source>
        <strain evidence="2">JB14</strain>
    </source>
</reference>
<keyword evidence="3" id="KW-1185">Reference proteome</keyword>
<proteinExistence type="predicted"/>
<protein>
    <submittedName>
        <fullName evidence="2">Uncharacterized protein</fullName>
    </submittedName>
</protein>
<feature type="compositionally biased region" description="Basic residues" evidence="1">
    <location>
        <begin position="83"/>
        <end position="94"/>
    </location>
</feature>
<dbReference type="OrthoDB" id="3022699at2759"/>
<feature type="region of interest" description="Disordered" evidence="1">
    <location>
        <begin position="82"/>
        <end position="104"/>
    </location>
</feature>
<organism evidence="2 3">
    <name type="scientific">Gymnopus androsaceus JB14</name>
    <dbReference type="NCBI Taxonomy" id="1447944"/>
    <lineage>
        <taxon>Eukaryota</taxon>
        <taxon>Fungi</taxon>
        <taxon>Dikarya</taxon>
        <taxon>Basidiomycota</taxon>
        <taxon>Agaricomycotina</taxon>
        <taxon>Agaricomycetes</taxon>
        <taxon>Agaricomycetidae</taxon>
        <taxon>Agaricales</taxon>
        <taxon>Marasmiineae</taxon>
        <taxon>Omphalotaceae</taxon>
        <taxon>Gymnopus</taxon>
    </lineage>
</organism>
<sequence length="109" mass="11593">MSGNTAEIPGLNNGRNSKCSSFFSLIGYLHATSTGFSLPNYREHSAPNPNGTSHPNVLMGAGDFVVKNTVLRPGVLSAVGGHQKIRIKKRRPGSRHGPGESESLVVRLV</sequence>
<gene>
    <name evidence="2" type="ORF">BT96DRAFT_917927</name>
</gene>
<dbReference type="AlphaFoldDB" id="A0A6A4I0V4"/>
<dbReference type="Proteomes" id="UP000799118">
    <property type="component" value="Unassembled WGS sequence"/>
</dbReference>
<evidence type="ECO:0000313" key="2">
    <source>
        <dbReference type="EMBL" id="KAE9402827.1"/>
    </source>
</evidence>
<evidence type="ECO:0000313" key="3">
    <source>
        <dbReference type="Proteomes" id="UP000799118"/>
    </source>
</evidence>
<accession>A0A6A4I0V4</accession>
<dbReference type="EMBL" id="ML769431">
    <property type="protein sequence ID" value="KAE9402827.1"/>
    <property type="molecule type" value="Genomic_DNA"/>
</dbReference>
<evidence type="ECO:0000256" key="1">
    <source>
        <dbReference type="SAM" id="MobiDB-lite"/>
    </source>
</evidence>
<name>A0A6A4I0V4_9AGAR</name>
<feature type="non-terminal residue" evidence="2">
    <location>
        <position position="109"/>
    </location>
</feature>